<gene>
    <name evidence="2" type="ORF">N7530_008861</name>
</gene>
<reference evidence="2" key="2">
    <citation type="journal article" date="2023" name="IMA Fungus">
        <title>Comparative genomic study of the Penicillium genus elucidates a diverse pangenome and 15 lateral gene transfer events.</title>
        <authorList>
            <person name="Petersen C."/>
            <person name="Sorensen T."/>
            <person name="Nielsen M.R."/>
            <person name="Sondergaard T.E."/>
            <person name="Sorensen J.L."/>
            <person name="Fitzpatrick D.A."/>
            <person name="Frisvad J.C."/>
            <person name="Nielsen K.L."/>
        </authorList>
    </citation>
    <scope>NUCLEOTIDE SEQUENCE</scope>
    <source>
        <strain evidence="2">IBT 17660</strain>
    </source>
</reference>
<protein>
    <submittedName>
        <fullName evidence="2">Uncharacterized protein</fullName>
    </submittedName>
</protein>
<dbReference type="OrthoDB" id="4371789at2759"/>
<dbReference type="AlphaFoldDB" id="A0A9X0BLE0"/>
<reference evidence="2" key="1">
    <citation type="submission" date="2022-12" db="EMBL/GenBank/DDBJ databases">
        <authorList>
            <person name="Petersen C."/>
        </authorList>
    </citation>
    <scope>NUCLEOTIDE SEQUENCE</scope>
    <source>
        <strain evidence="2">IBT 17660</strain>
    </source>
</reference>
<dbReference type="Proteomes" id="UP001147760">
    <property type="component" value="Unassembled WGS sequence"/>
</dbReference>
<feature type="compositionally biased region" description="Polar residues" evidence="1">
    <location>
        <begin position="291"/>
        <end position="325"/>
    </location>
</feature>
<keyword evidence="3" id="KW-1185">Reference proteome</keyword>
<comment type="caution">
    <text evidence="2">The sequence shown here is derived from an EMBL/GenBank/DDBJ whole genome shotgun (WGS) entry which is preliminary data.</text>
</comment>
<proteinExistence type="predicted"/>
<organism evidence="2 3">
    <name type="scientific">Penicillium desertorum</name>
    <dbReference type="NCBI Taxonomy" id="1303715"/>
    <lineage>
        <taxon>Eukaryota</taxon>
        <taxon>Fungi</taxon>
        <taxon>Dikarya</taxon>
        <taxon>Ascomycota</taxon>
        <taxon>Pezizomycotina</taxon>
        <taxon>Eurotiomycetes</taxon>
        <taxon>Eurotiomycetidae</taxon>
        <taxon>Eurotiales</taxon>
        <taxon>Aspergillaceae</taxon>
        <taxon>Penicillium</taxon>
    </lineage>
</organism>
<accession>A0A9X0BLE0</accession>
<evidence type="ECO:0000313" key="3">
    <source>
        <dbReference type="Proteomes" id="UP001147760"/>
    </source>
</evidence>
<sequence>MHIAFLKNTTDDRTGGLHCGRPTGYNSSGFQAIKGNHVPTRAGSTHGPYITISRRLALTILCNADTWPATRSQREAKPSTFYYCSAVPTLASPKPTYTQAIGFRTSQALHDEGSRLDVTPVSKQFPLSALNRQSYCDLLLHSSSPVSAPGDEPTMEPKHNGAITEKGSITGAIRGSYTSTGSDDHSLFPIENSKNNTTDLLQNVSTRATFSPFAFNRTSQVWASLETPHSEDSSGAFVESLYHSTSQIHTEASEIRETGQSRVFQSDGASGTEWSGTAGRITGTAGHHLSLTPNDGSQILSRTLTGTAASSQTNSSISGPTSSTKTSDHEWHDTAIYGNGSQSKPKSGSHSGLSDSEGGEGGKVHNLYPVGADSDTSGLASKIDNGDRGRIMVYWQTRSAVPSRAVSPGQLPYVMLDFSFNTPTAQVGAYSIRTGQVMTSGHQLISQNPGKALETKVSPDGRDQISDECCISCMILLVLLFSGTSPTHRITAVENEVERPVGTLMATVPNIHRPSLDPTTMLSHLLAQLHSKQALQRKRDDYKIMFPAKQSRVPLVNLLGTGQILTKIETLKRRGWPKLKRMSRAFIKGSCVQGGDD</sequence>
<evidence type="ECO:0000313" key="2">
    <source>
        <dbReference type="EMBL" id="KAJ5471504.1"/>
    </source>
</evidence>
<dbReference type="EMBL" id="JAPWDO010000005">
    <property type="protein sequence ID" value="KAJ5471504.1"/>
    <property type="molecule type" value="Genomic_DNA"/>
</dbReference>
<name>A0A9X0BLE0_9EURO</name>
<feature type="region of interest" description="Disordered" evidence="1">
    <location>
        <begin position="248"/>
        <end position="383"/>
    </location>
</feature>
<feature type="region of interest" description="Disordered" evidence="1">
    <location>
        <begin position="146"/>
        <end position="190"/>
    </location>
</feature>
<feature type="compositionally biased region" description="Polar residues" evidence="1">
    <location>
        <begin position="260"/>
        <end position="275"/>
    </location>
</feature>
<evidence type="ECO:0000256" key="1">
    <source>
        <dbReference type="SAM" id="MobiDB-lite"/>
    </source>
</evidence>